<dbReference type="Proteomes" id="UP001652432">
    <property type="component" value="Unassembled WGS sequence"/>
</dbReference>
<keyword evidence="3" id="KW-1185">Reference proteome</keyword>
<accession>A0ABT2T1T1</accession>
<dbReference type="EMBL" id="JAOQKJ010000005">
    <property type="protein sequence ID" value="MCU6744226.1"/>
    <property type="molecule type" value="Genomic_DNA"/>
</dbReference>
<dbReference type="InterPro" id="IPR025420">
    <property type="entry name" value="DUF4143"/>
</dbReference>
<dbReference type="InterPro" id="IPR011335">
    <property type="entry name" value="Restrct_endonuc-II-like"/>
</dbReference>
<organism evidence="2 3">
    <name type="scientific">Suilimivivens aceti</name>
    <dbReference type="NCBI Taxonomy" id="2981774"/>
    <lineage>
        <taxon>Bacteria</taxon>
        <taxon>Bacillati</taxon>
        <taxon>Bacillota</taxon>
        <taxon>Clostridia</taxon>
        <taxon>Lachnospirales</taxon>
        <taxon>Lachnospiraceae</taxon>
        <taxon>Suilimivivens</taxon>
    </lineage>
</organism>
<evidence type="ECO:0000259" key="1">
    <source>
        <dbReference type="Pfam" id="PF13635"/>
    </source>
</evidence>
<name>A0ABT2T1T1_9FIRM</name>
<dbReference type="RefSeq" id="WP_262574238.1">
    <property type="nucleotide sequence ID" value="NZ_JAOQKJ010000005.1"/>
</dbReference>
<dbReference type="Pfam" id="PF13635">
    <property type="entry name" value="DUF4143"/>
    <property type="match status" value="1"/>
</dbReference>
<comment type="caution">
    <text evidence="2">The sequence shown here is derived from an EMBL/GenBank/DDBJ whole genome shotgun (WGS) entry which is preliminary data.</text>
</comment>
<dbReference type="PANTHER" id="PTHR33295:SF7">
    <property type="entry name" value="ATPASE"/>
    <property type="match status" value="1"/>
</dbReference>
<protein>
    <submittedName>
        <fullName evidence="2">DUF4143 domain-containing protein</fullName>
    </submittedName>
</protein>
<dbReference type="PANTHER" id="PTHR33295">
    <property type="entry name" value="ATPASE"/>
    <property type="match status" value="1"/>
</dbReference>
<gene>
    <name evidence="2" type="ORF">OCV77_06915</name>
</gene>
<reference evidence="2 3" key="1">
    <citation type="journal article" date="2021" name="ISME Commun">
        <title>Automated analysis of genomic sequences facilitates high-throughput and comprehensive description of bacteria.</title>
        <authorList>
            <person name="Hitch T.C.A."/>
        </authorList>
    </citation>
    <scope>NUCLEOTIDE SEQUENCE [LARGE SCALE GENOMIC DNA]</scope>
    <source>
        <strain evidence="2 3">Sanger_18</strain>
    </source>
</reference>
<feature type="domain" description="DUF4143" evidence="1">
    <location>
        <begin position="11"/>
        <end position="65"/>
    </location>
</feature>
<dbReference type="SUPFAM" id="SSF52980">
    <property type="entry name" value="Restriction endonuclease-like"/>
    <property type="match status" value="1"/>
</dbReference>
<evidence type="ECO:0000313" key="2">
    <source>
        <dbReference type="EMBL" id="MCU6744226.1"/>
    </source>
</evidence>
<evidence type="ECO:0000313" key="3">
    <source>
        <dbReference type="Proteomes" id="UP001652432"/>
    </source>
</evidence>
<proteinExistence type="predicted"/>
<sequence>MKNIHFRWKSKETEHFRGILTENYVAIALKTNGYDLHYWESDNTAEVDFLIQKDSHVIPVECKAGSHVKAKSMMVYMEKYEPAYAIRISTRNYGMIKGIKSVPLYSVFCI</sequence>